<organism evidence="9 10">
    <name type="scientific">Treponema rectale</name>
    <dbReference type="NCBI Taxonomy" id="744512"/>
    <lineage>
        <taxon>Bacteria</taxon>
        <taxon>Pseudomonadati</taxon>
        <taxon>Spirochaetota</taxon>
        <taxon>Spirochaetia</taxon>
        <taxon>Spirochaetales</taxon>
        <taxon>Treponemataceae</taxon>
        <taxon>Treponema</taxon>
    </lineage>
</organism>
<dbReference type="GO" id="GO:0005886">
    <property type="term" value="C:plasma membrane"/>
    <property type="evidence" value="ECO:0007669"/>
    <property type="project" value="TreeGrafter"/>
</dbReference>
<keyword evidence="2" id="KW-0004">4Fe-4S</keyword>
<dbReference type="RefSeq" id="WP_246428930.1">
    <property type="nucleotide sequence ID" value="NZ_JACHFR010000004.1"/>
</dbReference>
<sequence length="289" mass="32396">MDKKKKHGTLRLVVQAAAAALSNGYIKGFSQGRIYEGSLKYVCVPGMNCYSCPGALGSCPIGSLQATLNSRDYKISMYVVGFMIVIGTLLGRFVCGFLCPFGLIQDLLYKIPFIKKFKKLPGEKFLRWFRFVFLAVFVIILPMFVVDFIGLGEPWFCKYVCPVGMLEGGVPLVLLNKAMRGAIGFLFKWKFSILILTLLLSIILYRPFCRYVCPLGAFYGIFNKFSFIRYKVDPSKCTQCGICQKACKLDIPVYKKPNSMDCIRCGDCKVSCPHNAITSIQIRPSGHSY</sequence>
<dbReference type="PANTHER" id="PTHR30176">
    <property type="entry name" value="FERREDOXIN-TYPE PROTEIN NAPH"/>
    <property type="match status" value="1"/>
</dbReference>
<accession>A0A840SGH7</accession>
<dbReference type="Gene3D" id="3.30.70.20">
    <property type="match status" value="1"/>
</dbReference>
<keyword evidence="1" id="KW-0813">Transport</keyword>
<dbReference type="SUPFAM" id="SSF54862">
    <property type="entry name" value="4Fe-4S ferredoxins"/>
    <property type="match status" value="1"/>
</dbReference>
<name>A0A840SGH7_9SPIR</name>
<dbReference type="PROSITE" id="PS00198">
    <property type="entry name" value="4FE4S_FER_1"/>
    <property type="match status" value="1"/>
</dbReference>
<dbReference type="PROSITE" id="PS51379">
    <property type="entry name" value="4FE4S_FER_2"/>
    <property type="match status" value="2"/>
</dbReference>
<dbReference type="InterPro" id="IPR051684">
    <property type="entry name" value="Electron_Trans/Redox"/>
</dbReference>
<keyword evidence="3" id="KW-0479">Metal-binding</keyword>
<protein>
    <submittedName>
        <fullName evidence="9">Polyferredoxin</fullName>
    </submittedName>
</protein>
<feature type="domain" description="4Fe-4S ferredoxin-type" evidence="8">
    <location>
        <begin position="228"/>
        <end position="257"/>
    </location>
</feature>
<dbReference type="InterPro" id="IPR017896">
    <property type="entry name" value="4Fe4S_Fe-S-bd"/>
</dbReference>
<gene>
    <name evidence="9" type="ORF">HNP77_002229</name>
</gene>
<keyword evidence="10" id="KW-1185">Reference proteome</keyword>
<dbReference type="EMBL" id="JACHFR010000004">
    <property type="protein sequence ID" value="MBB5219840.1"/>
    <property type="molecule type" value="Genomic_DNA"/>
</dbReference>
<keyword evidence="4" id="KW-0249">Electron transport</keyword>
<evidence type="ECO:0000256" key="1">
    <source>
        <dbReference type="ARBA" id="ARBA00022448"/>
    </source>
</evidence>
<dbReference type="GO" id="GO:0051539">
    <property type="term" value="F:4 iron, 4 sulfur cluster binding"/>
    <property type="evidence" value="ECO:0007669"/>
    <property type="project" value="UniProtKB-KW"/>
</dbReference>
<keyword evidence="7" id="KW-0472">Membrane</keyword>
<proteinExistence type="predicted"/>
<evidence type="ECO:0000256" key="5">
    <source>
        <dbReference type="ARBA" id="ARBA00023004"/>
    </source>
</evidence>
<dbReference type="AlphaFoldDB" id="A0A840SGH7"/>
<keyword evidence="7" id="KW-1133">Transmembrane helix</keyword>
<evidence type="ECO:0000256" key="6">
    <source>
        <dbReference type="ARBA" id="ARBA00023014"/>
    </source>
</evidence>
<evidence type="ECO:0000256" key="4">
    <source>
        <dbReference type="ARBA" id="ARBA00022982"/>
    </source>
</evidence>
<dbReference type="Pfam" id="PF00037">
    <property type="entry name" value="Fer4"/>
    <property type="match status" value="2"/>
</dbReference>
<feature type="transmembrane region" description="Helical" evidence="7">
    <location>
        <begin position="187"/>
        <end position="205"/>
    </location>
</feature>
<keyword evidence="5" id="KW-0408">Iron</keyword>
<evidence type="ECO:0000313" key="10">
    <source>
        <dbReference type="Proteomes" id="UP000578697"/>
    </source>
</evidence>
<dbReference type="InterPro" id="IPR017900">
    <property type="entry name" value="4Fe4S_Fe_S_CS"/>
</dbReference>
<dbReference type="Proteomes" id="UP000578697">
    <property type="component" value="Unassembled WGS sequence"/>
</dbReference>
<reference evidence="9 10" key="1">
    <citation type="submission" date="2020-08" db="EMBL/GenBank/DDBJ databases">
        <title>Genomic Encyclopedia of Type Strains, Phase IV (KMG-IV): sequencing the most valuable type-strain genomes for metagenomic binning, comparative biology and taxonomic classification.</title>
        <authorList>
            <person name="Goeker M."/>
        </authorList>
    </citation>
    <scope>NUCLEOTIDE SEQUENCE [LARGE SCALE GENOMIC DNA]</scope>
    <source>
        <strain evidence="9 10">DSM 103679</strain>
    </source>
</reference>
<evidence type="ECO:0000256" key="2">
    <source>
        <dbReference type="ARBA" id="ARBA00022485"/>
    </source>
</evidence>
<evidence type="ECO:0000256" key="3">
    <source>
        <dbReference type="ARBA" id="ARBA00022723"/>
    </source>
</evidence>
<dbReference type="PANTHER" id="PTHR30176:SF3">
    <property type="entry name" value="FERREDOXIN-TYPE PROTEIN NAPH"/>
    <property type="match status" value="1"/>
</dbReference>
<evidence type="ECO:0000313" key="9">
    <source>
        <dbReference type="EMBL" id="MBB5219840.1"/>
    </source>
</evidence>
<comment type="caution">
    <text evidence="9">The sequence shown here is derived from an EMBL/GenBank/DDBJ whole genome shotgun (WGS) entry which is preliminary data.</text>
</comment>
<evidence type="ECO:0000259" key="8">
    <source>
        <dbReference type="PROSITE" id="PS51379"/>
    </source>
</evidence>
<dbReference type="GO" id="GO:0046872">
    <property type="term" value="F:metal ion binding"/>
    <property type="evidence" value="ECO:0007669"/>
    <property type="project" value="UniProtKB-KW"/>
</dbReference>
<feature type="transmembrane region" description="Helical" evidence="7">
    <location>
        <begin position="75"/>
        <end position="104"/>
    </location>
</feature>
<dbReference type="Pfam" id="PF12801">
    <property type="entry name" value="Fer4_5"/>
    <property type="match status" value="3"/>
</dbReference>
<feature type="transmembrane region" description="Helical" evidence="7">
    <location>
        <begin position="125"/>
        <end position="149"/>
    </location>
</feature>
<keyword evidence="7" id="KW-0812">Transmembrane</keyword>
<feature type="domain" description="4Fe-4S ferredoxin-type" evidence="8">
    <location>
        <begin position="258"/>
        <end position="282"/>
    </location>
</feature>
<keyword evidence="6" id="KW-0411">Iron-sulfur</keyword>
<evidence type="ECO:0000256" key="7">
    <source>
        <dbReference type="SAM" id="Phobius"/>
    </source>
</evidence>